<dbReference type="EMBL" id="FQYV01000023">
    <property type="protein sequence ID" value="SHJ71256.1"/>
    <property type="molecule type" value="Genomic_DNA"/>
</dbReference>
<evidence type="ECO:0000256" key="1">
    <source>
        <dbReference type="SAM" id="Phobius"/>
    </source>
</evidence>
<name>A0A1M6LJ75_9FLAO</name>
<accession>A0A1M6LJ75</accession>
<protein>
    <recommendedName>
        <fullName evidence="4">DUF3095 domain-containing protein</fullName>
    </recommendedName>
</protein>
<dbReference type="InterPro" id="IPR021445">
    <property type="entry name" value="DUF3095"/>
</dbReference>
<keyword evidence="3" id="KW-1185">Reference proteome</keyword>
<proteinExistence type="predicted"/>
<evidence type="ECO:0000313" key="2">
    <source>
        <dbReference type="EMBL" id="SHJ71256.1"/>
    </source>
</evidence>
<keyword evidence="1" id="KW-0472">Membrane</keyword>
<evidence type="ECO:0008006" key="4">
    <source>
        <dbReference type="Google" id="ProtNLM"/>
    </source>
</evidence>
<evidence type="ECO:0000313" key="3">
    <source>
        <dbReference type="Proteomes" id="UP000184172"/>
    </source>
</evidence>
<keyword evidence="1" id="KW-1133">Transmembrane helix</keyword>
<gene>
    <name evidence="2" type="ORF">SAMN04487908_12351</name>
</gene>
<sequence>MNISDMSIKKQSNFYKNIPKSNLPLTELLKNETLFFKVPKSWSIIVTDIENSTYAVARGVHNDVNLSATGSIVTVLNTLKRLDKKIKIPYFFGGDGSTFIIPNTVLNPVIKALNNYSEHIEKTAQLILRVGHIKVEEVYAHNVSLRITKLKHNNIFTTPVVLGNGLKYAEQRIKENFKTAKSNSEKNTEPDLQGMECRWDEIYPNESNKKVICLLVDCDDERKQAEVYGAIMENIDLIFGDLEKRNPISALKLKLNMSLANIRKEMYMRIGKYEITYLITNWIVTLIGKLYFKFFKTGKLYKQRITQLSDTIMLDGFLNTVITGTDNQINRLKVTLDELESKNKIIYGMHITHASIMSCYIEDRDKKHVHFVDGTEGGYTSAAIMFKEKLKKLQLKKL</sequence>
<keyword evidence="1" id="KW-0812">Transmembrane</keyword>
<dbReference type="Proteomes" id="UP000184172">
    <property type="component" value="Unassembled WGS sequence"/>
</dbReference>
<organism evidence="2 3">
    <name type="scientific">Aequorivita viscosa</name>
    <dbReference type="NCBI Taxonomy" id="797419"/>
    <lineage>
        <taxon>Bacteria</taxon>
        <taxon>Pseudomonadati</taxon>
        <taxon>Bacteroidota</taxon>
        <taxon>Flavobacteriia</taxon>
        <taxon>Flavobacteriales</taxon>
        <taxon>Flavobacteriaceae</taxon>
        <taxon>Aequorivita</taxon>
    </lineage>
</organism>
<reference evidence="3" key="1">
    <citation type="submission" date="2016-11" db="EMBL/GenBank/DDBJ databases">
        <authorList>
            <person name="Varghese N."/>
            <person name="Submissions S."/>
        </authorList>
    </citation>
    <scope>NUCLEOTIDE SEQUENCE [LARGE SCALE GENOMIC DNA]</scope>
    <source>
        <strain evidence="3">DSM 26349</strain>
    </source>
</reference>
<dbReference type="STRING" id="797419.SAMN05216556_10121"/>
<feature type="transmembrane region" description="Helical" evidence="1">
    <location>
        <begin position="275"/>
        <end position="292"/>
    </location>
</feature>
<dbReference type="AlphaFoldDB" id="A0A1M6LJ75"/>
<dbReference type="Pfam" id="PF11294">
    <property type="entry name" value="DUF3095"/>
    <property type="match status" value="1"/>
</dbReference>